<dbReference type="Proteomes" id="UP000808372">
    <property type="component" value="Chromosome 7"/>
</dbReference>
<evidence type="ECO:0000256" key="2">
    <source>
        <dbReference type="ARBA" id="ARBA00022525"/>
    </source>
</evidence>
<accession>A0A8U0R279</accession>
<keyword evidence="8" id="KW-1015">Disulfide bond</keyword>
<keyword evidence="7" id="KW-0176">Collagen</keyword>
<evidence type="ECO:0000256" key="14">
    <source>
        <dbReference type="SAM" id="MobiDB-lite"/>
    </source>
</evidence>
<dbReference type="PROSITE" id="PS50871">
    <property type="entry name" value="C1Q"/>
    <property type="match status" value="1"/>
</dbReference>
<dbReference type="GO" id="GO:0046872">
    <property type="term" value="F:metal ion binding"/>
    <property type="evidence" value="ECO:0007669"/>
    <property type="project" value="UniProtKB-KW"/>
</dbReference>
<feature type="region of interest" description="Disordered" evidence="14">
    <location>
        <begin position="40"/>
        <end position="97"/>
    </location>
</feature>
<comment type="similarity">
    <text evidence="11">Belongs to the OTOL1 family.</text>
</comment>
<dbReference type="AlphaFoldDB" id="A0A8U0R279"/>
<gene>
    <name evidence="18" type="primary">LOC120050337</name>
</gene>
<dbReference type="GeneID" id="120050337"/>
<organism evidence="17 18">
    <name type="scientific">Salvelinus namaycush</name>
    <name type="common">Lake trout</name>
    <name type="synonym">Salmo namaycush</name>
    <dbReference type="NCBI Taxonomy" id="8040"/>
    <lineage>
        <taxon>Eukaryota</taxon>
        <taxon>Metazoa</taxon>
        <taxon>Chordata</taxon>
        <taxon>Craniata</taxon>
        <taxon>Vertebrata</taxon>
        <taxon>Euteleostomi</taxon>
        <taxon>Actinopterygii</taxon>
        <taxon>Neopterygii</taxon>
        <taxon>Teleostei</taxon>
        <taxon>Protacanthopterygii</taxon>
        <taxon>Salmoniformes</taxon>
        <taxon>Salmonidae</taxon>
        <taxon>Salmoninae</taxon>
        <taxon>Salvelinus</taxon>
    </lineage>
</organism>
<comment type="subcellular location">
    <subcellularLocation>
        <location evidence="1">Secreted</location>
        <location evidence="1">Extracellular space</location>
        <location evidence="1">Extracellular matrix</location>
    </subcellularLocation>
</comment>
<evidence type="ECO:0000256" key="10">
    <source>
        <dbReference type="ARBA" id="ARBA00059451"/>
    </source>
</evidence>
<evidence type="ECO:0000313" key="18">
    <source>
        <dbReference type="RefSeq" id="XP_038852846.1"/>
    </source>
</evidence>
<name>A0A8U0R279_SALNM</name>
<keyword evidence="17" id="KW-1185">Reference proteome</keyword>
<dbReference type="InterPro" id="IPR008983">
    <property type="entry name" value="Tumour_necrosis_fac-like_dom"/>
</dbReference>
<dbReference type="Pfam" id="PF00386">
    <property type="entry name" value="C1q"/>
    <property type="match status" value="1"/>
</dbReference>
<evidence type="ECO:0000256" key="1">
    <source>
        <dbReference type="ARBA" id="ARBA00004498"/>
    </source>
</evidence>
<evidence type="ECO:0000256" key="15">
    <source>
        <dbReference type="SAM" id="SignalP"/>
    </source>
</evidence>
<keyword evidence="4" id="KW-0479">Metal-binding</keyword>
<dbReference type="SMART" id="SM00110">
    <property type="entry name" value="C1Q"/>
    <property type="match status" value="1"/>
</dbReference>
<feature type="signal peptide" evidence="15">
    <location>
        <begin position="1"/>
        <end position="21"/>
    </location>
</feature>
<evidence type="ECO:0000256" key="11">
    <source>
        <dbReference type="ARBA" id="ARBA00061290"/>
    </source>
</evidence>
<evidence type="ECO:0000256" key="9">
    <source>
        <dbReference type="ARBA" id="ARBA00023180"/>
    </source>
</evidence>
<evidence type="ECO:0000256" key="6">
    <source>
        <dbReference type="ARBA" id="ARBA00022837"/>
    </source>
</evidence>
<feature type="compositionally biased region" description="Basic and acidic residues" evidence="14">
    <location>
        <begin position="49"/>
        <end position="64"/>
    </location>
</feature>
<reference evidence="18" key="1">
    <citation type="submission" date="2025-08" db="UniProtKB">
        <authorList>
            <consortium name="RefSeq"/>
        </authorList>
    </citation>
    <scope>IDENTIFICATION</scope>
    <source>
        <tissue evidence="18">White muscle</tissue>
    </source>
</reference>
<evidence type="ECO:0000256" key="12">
    <source>
        <dbReference type="ARBA" id="ARBA00063507"/>
    </source>
</evidence>
<dbReference type="PRINTS" id="PR00007">
    <property type="entry name" value="COMPLEMNTC1Q"/>
</dbReference>
<feature type="chain" id="PRO_5035949752" description="Otolin-1" evidence="15">
    <location>
        <begin position="22"/>
        <end position="238"/>
    </location>
</feature>
<keyword evidence="2" id="KW-0964">Secreted</keyword>
<dbReference type="RefSeq" id="XP_038852846.1">
    <property type="nucleotide sequence ID" value="XM_038996918.1"/>
</dbReference>
<evidence type="ECO:0000256" key="5">
    <source>
        <dbReference type="ARBA" id="ARBA00022729"/>
    </source>
</evidence>
<dbReference type="Pfam" id="PF01391">
    <property type="entry name" value="Collagen"/>
    <property type="match status" value="1"/>
</dbReference>
<dbReference type="PANTHER" id="PTHR15427:SF21">
    <property type="entry name" value="COMPLEMENT C1Q AND TUMOR NECROSIS FACTOR-RELATED PROTEIN 9A"/>
    <property type="match status" value="1"/>
</dbReference>
<sequence length="238" mass="25841">MVWVKLRVSLLLLLLVVRCIALEEPKKNECVCGHPGIPGDPGHNGMPGRDGRDGFRGDKGDRGDLGPLGPEGQKGEIGLQGDRGIQGPLGTPGEKGEKGDTFFIPKSAFSVGLTEYTKLPPANAPIRFDKVIYNRQDHYDPQTGRFTCVVSGAYYFTYHITVFSRNVKVALVRNGVKVIHTMDNYQSSEDQAAGGAVLHLEKGDKVWLQVAGGELFNGLFADEDDDTTFSGFLLFGAE</sequence>
<evidence type="ECO:0000256" key="3">
    <source>
        <dbReference type="ARBA" id="ARBA00022530"/>
    </source>
</evidence>
<evidence type="ECO:0000256" key="7">
    <source>
        <dbReference type="ARBA" id="ARBA00023119"/>
    </source>
</evidence>
<comment type="subunit">
    <text evidence="12">Homooligomer; disulfide-linked; probably forms homotrimers. Interacts with otomp.</text>
</comment>
<dbReference type="InterPro" id="IPR050392">
    <property type="entry name" value="Collagen/C1q_domain"/>
</dbReference>
<dbReference type="GO" id="GO:0005581">
    <property type="term" value="C:collagen trimer"/>
    <property type="evidence" value="ECO:0007669"/>
    <property type="project" value="UniProtKB-KW"/>
</dbReference>
<evidence type="ECO:0000256" key="8">
    <source>
        <dbReference type="ARBA" id="ARBA00023157"/>
    </source>
</evidence>
<comment type="function">
    <text evidence="10">Collagen-like protein, which provides an organic scaffold for otoliths onto the sensory epithelium of the inner ear. Acts as a scaffold for biomineralization by sequestering calcium.</text>
</comment>
<feature type="domain" description="C1q" evidence="16">
    <location>
        <begin position="102"/>
        <end position="238"/>
    </location>
</feature>
<keyword evidence="9" id="KW-0325">Glycoprotein</keyword>
<dbReference type="PANTHER" id="PTHR15427">
    <property type="entry name" value="EMILIN ELASTIN MICROFIBRIL INTERFACE-LOCATED PROTEIN ELASTIN MICROFIBRIL INTERFACER"/>
    <property type="match status" value="1"/>
</dbReference>
<dbReference type="SUPFAM" id="SSF49842">
    <property type="entry name" value="TNF-like"/>
    <property type="match status" value="1"/>
</dbReference>
<evidence type="ECO:0000313" key="17">
    <source>
        <dbReference type="Proteomes" id="UP000808372"/>
    </source>
</evidence>
<keyword evidence="3" id="KW-0272">Extracellular matrix</keyword>
<protein>
    <recommendedName>
        <fullName evidence="13">Otolin-1</fullName>
    </recommendedName>
</protein>
<keyword evidence="6" id="KW-0106">Calcium</keyword>
<dbReference type="Gene3D" id="2.60.120.40">
    <property type="match status" value="1"/>
</dbReference>
<dbReference type="FunFam" id="2.60.120.40:FF:000001">
    <property type="entry name" value="Complement C1q B chain"/>
    <property type="match status" value="1"/>
</dbReference>
<evidence type="ECO:0000256" key="4">
    <source>
        <dbReference type="ARBA" id="ARBA00022723"/>
    </source>
</evidence>
<dbReference type="InterPro" id="IPR001073">
    <property type="entry name" value="C1q_dom"/>
</dbReference>
<proteinExistence type="inferred from homology"/>
<keyword evidence="5 15" id="KW-0732">Signal</keyword>
<evidence type="ECO:0000259" key="16">
    <source>
        <dbReference type="PROSITE" id="PS50871"/>
    </source>
</evidence>
<dbReference type="InterPro" id="IPR008160">
    <property type="entry name" value="Collagen"/>
</dbReference>
<evidence type="ECO:0000256" key="13">
    <source>
        <dbReference type="ARBA" id="ARBA00073997"/>
    </source>
</evidence>